<dbReference type="RefSeq" id="WP_194256051.1">
    <property type="nucleotide sequence ID" value="NZ_JABCQO010000015.1"/>
</dbReference>
<organism evidence="4 5">
    <name type="scientific">Gluconobacter cerevisiae</name>
    <dbReference type="NCBI Taxonomy" id="1379734"/>
    <lineage>
        <taxon>Bacteria</taxon>
        <taxon>Pseudomonadati</taxon>
        <taxon>Pseudomonadota</taxon>
        <taxon>Alphaproteobacteria</taxon>
        <taxon>Acetobacterales</taxon>
        <taxon>Acetobacteraceae</taxon>
        <taxon>Gluconobacter</taxon>
    </lineage>
</organism>
<keyword evidence="1 2" id="KW-0238">DNA-binding</keyword>
<feature type="DNA-binding region" description="H-T-H motif" evidence="2">
    <location>
        <begin position="37"/>
        <end position="56"/>
    </location>
</feature>
<dbReference type="EMBL" id="JABCQO010000015">
    <property type="protein sequence ID" value="MBF0877752.1"/>
    <property type="molecule type" value="Genomic_DNA"/>
</dbReference>
<proteinExistence type="predicted"/>
<dbReference type="PROSITE" id="PS01081">
    <property type="entry name" value="HTH_TETR_1"/>
    <property type="match status" value="1"/>
</dbReference>
<protein>
    <submittedName>
        <fullName evidence="4">TetR/AcrR family transcriptional regulator</fullName>
    </submittedName>
</protein>
<dbReference type="PANTHER" id="PTHR43479:SF11">
    <property type="entry name" value="ACREF_ENVCD OPERON REPRESSOR-RELATED"/>
    <property type="match status" value="1"/>
</dbReference>
<dbReference type="SUPFAM" id="SSF46689">
    <property type="entry name" value="Homeodomain-like"/>
    <property type="match status" value="1"/>
</dbReference>
<dbReference type="Gene3D" id="1.10.357.10">
    <property type="entry name" value="Tetracycline Repressor, domain 2"/>
    <property type="match status" value="1"/>
</dbReference>
<dbReference type="SUPFAM" id="SSF48498">
    <property type="entry name" value="Tetracyclin repressor-like, C-terminal domain"/>
    <property type="match status" value="1"/>
</dbReference>
<dbReference type="InterPro" id="IPR001647">
    <property type="entry name" value="HTH_TetR"/>
</dbReference>
<evidence type="ECO:0000256" key="1">
    <source>
        <dbReference type="ARBA" id="ARBA00023125"/>
    </source>
</evidence>
<name>A0ABR9YGF6_9PROT</name>
<dbReference type="InterPro" id="IPR036271">
    <property type="entry name" value="Tet_transcr_reg_TetR-rel_C_sf"/>
</dbReference>
<dbReference type="InterPro" id="IPR009057">
    <property type="entry name" value="Homeodomain-like_sf"/>
</dbReference>
<dbReference type="Proteomes" id="UP000630952">
    <property type="component" value="Unassembled WGS sequence"/>
</dbReference>
<dbReference type="InterPro" id="IPR050624">
    <property type="entry name" value="HTH-type_Tx_Regulator"/>
</dbReference>
<evidence type="ECO:0000313" key="5">
    <source>
        <dbReference type="Proteomes" id="UP000630952"/>
    </source>
</evidence>
<evidence type="ECO:0000313" key="4">
    <source>
        <dbReference type="EMBL" id="MBF0877752.1"/>
    </source>
</evidence>
<sequence length="202" mass="22844">MTRKPSGQRGPVDHERRDQIIAAAHEHFRLYGYKKTTVADLAKAIGLSTAYLYKFFESKKAIGEAICSLCHDTLLSDIQAIVKDNITPSEKLRKIFQSLAHNGAELFLHDRKMHDIVASAIEEKWHAAIAFDQELSSIIRNLLLEGRERGEFERKTPIDETCRAIVLSLQPIRHPALLEYNLETLDNDATMIANLVLRSLAP</sequence>
<comment type="caution">
    <text evidence="4">The sequence shown here is derived from an EMBL/GenBank/DDBJ whole genome shotgun (WGS) entry which is preliminary data.</text>
</comment>
<dbReference type="InterPro" id="IPR023772">
    <property type="entry name" value="DNA-bd_HTH_TetR-type_CS"/>
</dbReference>
<evidence type="ECO:0000259" key="3">
    <source>
        <dbReference type="PROSITE" id="PS50977"/>
    </source>
</evidence>
<reference evidence="5" key="1">
    <citation type="submission" date="2020-04" db="EMBL/GenBank/DDBJ databases">
        <title>Description of novel Gluconacetobacter.</title>
        <authorList>
            <person name="Sombolestani A."/>
        </authorList>
    </citation>
    <scope>NUCLEOTIDE SEQUENCE [LARGE SCALE GENOMIC DNA]</scope>
    <source>
        <strain evidence="5">LMG 27748</strain>
    </source>
</reference>
<reference evidence="4 5" key="2">
    <citation type="submission" date="2020-11" db="EMBL/GenBank/DDBJ databases">
        <title>Description of novel Gluconobacter species.</title>
        <authorList>
            <person name="Cleenwerck I."/>
            <person name="Cnockaert M."/>
            <person name="Borremans W."/>
            <person name="Wieme A.D."/>
            <person name="De Vuyst L."/>
            <person name="Vandamme P."/>
        </authorList>
    </citation>
    <scope>NUCLEOTIDE SEQUENCE [LARGE SCALE GENOMIC DNA]</scope>
    <source>
        <strain evidence="4 5">LMG 27748</strain>
    </source>
</reference>
<dbReference type="PANTHER" id="PTHR43479">
    <property type="entry name" value="ACREF/ENVCD OPERON REPRESSOR-RELATED"/>
    <property type="match status" value="1"/>
</dbReference>
<gene>
    <name evidence="4" type="ORF">HKD21_12985</name>
</gene>
<feature type="domain" description="HTH tetR-type" evidence="3">
    <location>
        <begin position="14"/>
        <end position="74"/>
    </location>
</feature>
<evidence type="ECO:0000256" key="2">
    <source>
        <dbReference type="PROSITE-ProRule" id="PRU00335"/>
    </source>
</evidence>
<dbReference type="Pfam" id="PF17935">
    <property type="entry name" value="TetR_C_27"/>
    <property type="match status" value="1"/>
</dbReference>
<dbReference type="Pfam" id="PF00440">
    <property type="entry name" value="TetR_N"/>
    <property type="match status" value="1"/>
</dbReference>
<dbReference type="InterPro" id="IPR041478">
    <property type="entry name" value="TetR_C_27"/>
</dbReference>
<dbReference type="PROSITE" id="PS50977">
    <property type="entry name" value="HTH_TETR_2"/>
    <property type="match status" value="1"/>
</dbReference>
<keyword evidence="5" id="KW-1185">Reference proteome</keyword>
<accession>A0ABR9YGF6</accession>